<dbReference type="PANTHER" id="PTHR44942">
    <property type="entry name" value="METHYLTRANSF_11 DOMAIN-CONTAINING PROTEIN"/>
    <property type="match status" value="1"/>
</dbReference>
<organism evidence="5">
    <name type="scientific">Ixodes ricinus</name>
    <name type="common">Common tick</name>
    <name type="synonym">Acarus ricinus</name>
    <dbReference type="NCBI Taxonomy" id="34613"/>
    <lineage>
        <taxon>Eukaryota</taxon>
        <taxon>Metazoa</taxon>
        <taxon>Ecdysozoa</taxon>
        <taxon>Arthropoda</taxon>
        <taxon>Chelicerata</taxon>
        <taxon>Arachnida</taxon>
        <taxon>Acari</taxon>
        <taxon>Parasitiformes</taxon>
        <taxon>Ixodida</taxon>
        <taxon>Ixodoidea</taxon>
        <taxon>Ixodidae</taxon>
        <taxon>Ixodinae</taxon>
        <taxon>Ixodes</taxon>
    </lineage>
</organism>
<comment type="similarity">
    <text evidence="1">Belongs to the methyltransferase superfamily.</text>
</comment>
<dbReference type="AlphaFoldDB" id="A0A0K8RMP5"/>
<evidence type="ECO:0000256" key="2">
    <source>
        <dbReference type="ARBA" id="ARBA00022603"/>
    </source>
</evidence>
<evidence type="ECO:0000313" key="5">
    <source>
        <dbReference type="EMBL" id="JAA72138.1"/>
    </source>
</evidence>
<reference evidence="5" key="1">
    <citation type="submission" date="2012-12" db="EMBL/GenBank/DDBJ databases">
        <title>Identification and characterization of a phenylalanine ammonia-lyase gene family in Isatis indigotica Fort.</title>
        <authorList>
            <person name="Liu Q."/>
            <person name="Chen J."/>
            <person name="Zhou X."/>
            <person name="Di P."/>
            <person name="Xiao Y."/>
            <person name="Xuan H."/>
            <person name="Zhang L."/>
            <person name="Chen W."/>
        </authorList>
    </citation>
    <scope>NUCLEOTIDE SEQUENCE</scope>
    <source>
        <tissue evidence="5">Salivary gland</tissue>
    </source>
</reference>
<protein>
    <submittedName>
        <fullName evidence="5">Putative ubie/coq5 methyltransferase</fullName>
    </submittedName>
</protein>
<dbReference type="EMBL" id="GADI01001670">
    <property type="protein sequence ID" value="JAA72138.1"/>
    <property type="molecule type" value="mRNA"/>
</dbReference>
<sequence>MFQQCPVSHFFKTTAHAAIYAKFRPVAPSALIDRIVKFVTEKASPQLAVDIGCGPGTSSGVLAPHFQQVHAYDVSEAQIEEAKANNRIANLTYGVADAEAIPEASGSAQLITAAQCAHWFDLDKFYAEAERVLSPGGVLALYGYLIPVPVSKDQAKMDKLIHDELYMGCLEKHWTKQRKVIDNMYRDLRLPFDDIVRDESFEDRKVQSVADYLNYACTWSAYQAHLKENPEEAKGLIARLTSALMDTYGDGTGTPATTSMEVKIQYFLVMGRKPATGVPH</sequence>
<evidence type="ECO:0000259" key="4">
    <source>
        <dbReference type="Pfam" id="PF08241"/>
    </source>
</evidence>
<evidence type="ECO:0000256" key="3">
    <source>
        <dbReference type="ARBA" id="ARBA00022679"/>
    </source>
</evidence>
<dbReference type="InterPro" id="IPR013216">
    <property type="entry name" value="Methyltransf_11"/>
</dbReference>
<evidence type="ECO:0000256" key="1">
    <source>
        <dbReference type="ARBA" id="ARBA00008361"/>
    </source>
</evidence>
<feature type="domain" description="Methyltransferase type 11" evidence="4">
    <location>
        <begin position="49"/>
        <end position="140"/>
    </location>
</feature>
<proteinExistence type="evidence at transcript level"/>
<dbReference type="Pfam" id="PF08241">
    <property type="entry name" value="Methyltransf_11"/>
    <property type="match status" value="1"/>
</dbReference>
<dbReference type="PANTHER" id="PTHR44942:SF4">
    <property type="entry name" value="METHYLTRANSFERASE TYPE 11 DOMAIN-CONTAINING PROTEIN"/>
    <property type="match status" value="1"/>
</dbReference>
<dbReference type="FunFam" id="3.40.50.150:FF:001205">
    <property type="match status" value="1"/>
</dbReference>
<dbReference type="SUPFAM" id="SSF53335">
    <property type="entry name" value="S-adenosyl-L-methionine-dependent methyltransferases"/>
    <property type="match status" value="1"/>
</dbReference>
<keyword evidence="3 5" id="KW-0808">Transferase</keyword>
<dbReference type="CDD" id="cd02440">
    <property type="entry name" value="AdoMet_MTases"/>
    <property type="match status" value="1"/>
</dbReference>
<dbReference type="InterPro" id="IPR051052">
    <property type="entry name" value="Diverse_substrate_MTase"/>
</dbReference>
<name>A0A0K8RMP5_IXORI</name>
<dbReference type="GO" id="GO:0032259">
    <property type="term" value="P:methylation"/>
    <property type="evidence" value="ECO:0007669"/>
    <property type="project" value="UniProtKB-KW"/>
</dbReference>
<dbReference type="Gene3D" id="3.40.50.150">
    <property type="entry name" value="Vaccinia Virus protein VP39"/>
    <property type="match status" value="1"/>
</dbReference>
<accession>A0A0K8RMP5</accession>
<keyword evidence="2 5" id="KW-0489">Methyltransferase</keyword>
<dbReference type="InterPro" id="IPR029063">
    <property type="entry name" value="SAM-dependent_MTases_sf"/>
</dbReference>
<dbReference type="GO" id="GO:0008757">
    <property type="term" value="F:S-adenosylmethionine-dependent methyltransferase activity"/>
    <property type="evidence" value="ECO:0007669"/>
    <property type="project" value="InterPro"/>
</dbReference>